<dbReference type="Pfam" id="PF00005">
    <property type="entry name" value="ABC_tran"/>
    <property type="match status" value="1"/>
</dbReference>
<gene>
    <name evidence="4" type="ORF">UAU_00866</name>
</gene>
<evidence type="ECO:0000256" key="2">
    <source>
        <dbReference type="ARBA" id="ARBA00022840"/>
    </source>
</evidence>
<dbReference type="PROSITE" id="PS50893">
    <property type="entry name" value="ABC_TRANSPORTER_2"/>
    <property type="match status" value="1"/>
</dbReference>
<dbReference type="GO" id="GO:0005524">
    <property type="term" value="F:ATP binding"/>
    <property type="evidence" value="ECO:0007669"/>
    <property type="project" value="UniProtKB-KW"/>
</dbReference>
<feature type="domain" description="ABC transporter" evidence="3">
    <location>
        <begin position="4"/>
        <end position="226"/>
    </location>
</feature>
<dbReference type="eggNOG" id="COG1131">
    <property type="taxonomic scope" value="Bacteria"/>
</dbReference>
<reference evidence="4 5" key="1">
    <citation type="submission" date="2013-02" db="EMBL/GenBank/DDBJ databases">
        <title>The Genome Sequence of Enterococcus pallens BAA-351.</title>
        <authorList>
            <consortium name="The Broad Institute Genome Sequencing Platform"/>
            <consortium name="The Broad Institute Genome Sequencing Center for Infectious Disease"/>
            <person name="Earl A.M."/>
            <person name="Gilmore M.S."/>
            <person name="Lebreton F."/>
            <person name="Walker B."/>
            <person name="Young S.K."/>
            <person name="Zeng Q."/>
            <person name="Gargeya S."/>
            <person name="Fitzgerald M."/>
            <person name="Haas B."/>
            <person name="Abouelleil A."/>
            <person name="Alvarado L."/>
            <person name="Arachchi H.M."/>
            <person name="Berlin A.M."/>
            <person name="Chapman S.B."/>
            <person name="Dewar J."/>
            <person name="Goldberg J."/>
            <person name="Griggs A."/>
            <person name="Gujja S."/>
            <person name="Hansen M."/>
            <person name="Howarth C."/>
            <person name="Imamovic A."/>
            <person name="Larimer J."/>
            <person name="McCowan C."/>
            <person name="Murphy C."/>
            <person name="Neiman D."/>
            <person name="Pearson M."/>
            <person name="Priest M."/>
            <person name="Roberts A."/>
            <person name="Saif S."/>
            <person name="Shea T."/>
            <person name="Sisk P."/>
            <person name="Sykes S."/>
            <person name="Wortman J."/>
            <person name="Nusbaum C."/>
            <person name="Birren B."/>
        </authorList>
    </citation>
    <scope>NUCLEOTIDE SEQUENCE [LARGE SCALE GENOMIC DNA]</scope>
    <source>
        <strain evidence="4 5">ATCC BAA-351</strain>
    </source>
</reference>
<dbReference type="PANTHER" id="PTHR43158:SF1">
    <property type="entry name" value="ABC TRANSPORTER, ATP-BINDING PROTEIN"/>
    <property type="match status" value="1"/>
</dbReference>
<keyword evidence="1" id="KW-0547">Nucleotide-binding</keyword>
<sequence length="231" mass="26525">MSFVEVKNLQYKKSGHEIFSDLNFSLGKGRIVALLGENGSGKTTIMRLLSGMALNWKGQLMIDGTTIGEETKSKVSYIVNLNDFPKDYTISKVLNFYRRFYKDYSSERAEELMHFMGLNHRSKLKTLSRGQLEKTALVATLARKAEIYLLDEPLSGIDLLTREKIIQSLIRWFDEDSLILISTHQIAEIENVVDEVMILKNRQIVLQQDMELLRETKGIGLENLYREALTQ</sequence>
<keyword evidence="2" id="KW-0067">ATP-binding</keyword>
<name>R2QI00_9ENTE</name>
<dbReference type="RefSeq" id="WP_010755922.1">
    <property type="nucleotide sequence ID" value="NZ_ASWD01000007.1"/>
</dbReference>
<dbReference type="PANTHER" id="PTHR43158">
    <property type="entry name" value="SKFA PEPTIDE EXPORT ATP-BINDING PROTEIN SKFE"/>
    <property type="match status" value="1"/>
</dbReference>
<dbReference type="STRING" id="160454.RV10_GL003936"/>
<dbReference type="AlphaFoldDB" id="R2QI00"/>
<dbReference type="InterPro" id="IPR003439">
    <property type="entry name" value="ABC_transporter-like_ATP-bd"/>
</dbReference>
<dbReference type="HOGENOM" id="CLU_000604_1_2_9"/>
<evidence type="ECO:0000313" key="5">
    <source>
        <dbReference type="Proteomes" id="UP000013782"/>
    </source>
</evidence>
<dbReference type="OrthoDB" id="9804819at2"/>
<evidence type="ECO:0000259" key="3">
    <source>
        <dbReference type="PROSITE" id="PS50893"/>
    </source>
</evidence>
<dbReference type="Gene3D" id="3.40.50.300">
    <property type="entry name" value="P-loop containing nucleotide triphosphate hydrolases"/>
    <property type="match status" value="1"/>
</dbReference>
<dbReference type="InterPro" id="IPR003593">
    <property type="entry name" value="AAA+_ATPase"/>
</dbReference>
<dbReference type="PATRIC" id="fig|1158607.3.peg.867"/>
<dbReference type="SMART" id="SM00382">
    <property type="entry name" value="AAA"/>
    <property type="match status" value="1"/>
</dbReference>
<protein>
    <recommendedName>
        <fullName evidence="3">ABC transporter domain-containing protein</fullName>
    </recommendedName>
</protein>
<dbReference type="GO" id="GO:0016887">
    <property type="term" value="F:ATP hydrolysis activity"/>
    <property type="evidence" value="ECO:0007669"/>
    <property type="project" value="InterPro"/>
</dbReference>
<dbReference type="InterPro" id="IPR027417">
    <property type="entry name" value="P-loop_NTPase"/>
</dbReference>
<proteinExistence type="predicted"/>
<accession>R2QI00</accession>
<evidence type="ECO:0000313" key="4">
    <source>
        <dbReference type="EMBL" id="EOH96217.1"/>
    </source>
</evidence>
<dbReference type="Proteomes" id="UP000013782">
    <property type="component" value="Unassembled WGS sequence"/>
</dbReference>
<dbReference type="SUPFAM" id="SSF52540">
    <property type="entry name" value="P-loop containing nucleoside triphosphate hydrolases"/>
    <property type="match status" value="1"/>
</dbReference>
<organism evidence="4 5">
    <name type="scientific">Enterococcus pallens ATCC BAA-351</name>
    <dbReference type="NCBI Taxonomy" id="1158607"/>
    <lineage>
        <taxon>Bacteria</taxon>
        <taxon>Bacillati</taxon>
        <taxon>Bacillota</taxon>
        <taxon>Bacilli</taxon>
        <taxon>Lactobacillales</taxon>
        <taxon>Enterococcaceae</taxon>
        <taxon>Enterococcus</taxon>
    </lineage>
</organism>
<comment type="caution">
    <text evidence="4">The sequence shown here is derived from an EMBL/GenBank/DDBJ whole genome shotgun (WGS) entry which is preliminary data.</text>
</comment>
<dbReference type="EMBL" id="AJAQ01000008">
    <property type="protein sequence ID" value="EOH96217.1"/>
    <property type="molecule type" value="Genomic_DNA"/>
</dbReference>
<keyword evidence="5" id="KW-1185">Reference proteome</keyword>
<evidence type="ECO:0000256" key="1">
    <source>
        <dbReference type="ARBA" id="ARBA00022741"/>
    </source>
</evidence>